<evidence type="ECO:0000256" key="1">
    <source>
        <dbReference type="SAM" id="Phobius"/>
    </source>
</evidence>
<keyword evidence="1" id="KW-0812">Transmembrane</keyword>
<proteinExistence type="predicted"/>
<sequence>MQAVPPIERIVSPQTAELSRRFNAASEAIASVATRGKGQIVAACQQARDKLGPAAIPAAAAVTAAALGAIILADSRKRKHRSKHDWRALCRASMSIPIPSLSQLCDEGAPVEVTDDGHEVLDRSRIGSVVGVIGEDHLVDRALALLFGTKASPRSDGVTGLEASVCGDVFTTGTEPSGKGLSENADHANETGCGQRTGMMMLRARGSINAAASGALKTAPPPASAAERAATYDCVREIVASLSDHVFFVVGSLTVDEQRALEEVLIRASRTNTPVTVLHLIPG</sequence>
<feature type="non-terminal residue" evidence="2">
    <location>
        <position position="1"/>
    </location>
</feature>
<feature type="transmembrane region" description="Helical" evidence="1">
    <location>
        <begin position="54"/>
        <end position="73"/>
    </location>
</feature>
<evidence type="ECO:0000313" key="3">
    <source>
        <dbReference type="Proteomes" id="UP000574390"/>
    </source>
</evidence>
<gene>
    <name evidence="2" type="ORF">FOZ62_031450</name>
</gene>
<organism evidence="2 3">
    <name type="scientific">Perkinsus olseni</name>
    <name type="common">Perkinsus atlanticus</name>
    <dbReference type="NCBI Taxonomy" id="32597"/>
    <lineage>
        <taxon>Eukaryota</taxon>
        <taxon>Sar</taxon>
        <taxon>Alveolata</taxon>
        <taxon>Perkinsozoa</taxon>
        <taxon>Perkinsea</taxon>
        <taxon>Perkinsida</taxon>
        <taxon>Perkinsidae</taxon>
        <taxon>Perkinsus</taxon>
    </lineage>
</organism>
<reference evidence="2 3" key="1">
    <citation type="submission" date="2020-04" db="EMBL/GenBank/DDBJ databases">
        <title>Perkinsus olseni comparative genomics.</title>
        <authorList>
            <person name="Bogema D.R."/>
        </authorList>
    </citation>
    <scope>NUCLEOTIDE SEQUENCE [LARGE SCALE GENOMIC DNA]</scope>
    <source>
        <strain evidence="2">ATCC PRA-205</strain>
    </source>
</reference>
<keyword evidence="1" id="KW-1133">Transmembrane helix</keyword>
<dbReference type="Proteomes" id="UP000574390">
    <property type="component" value="Unassembled WGS sequence"/>
</dbReference>
<evidence type="ECO:0000313" key="2">
    <source>
        <dbReference type="EMBL" id="KAF4683104.1"/>
    </source>
</evidence>
<accession>A0A7J6NH78</accession>
<protein>
    <submittedName>
        <fullName evidence="2">Uncharacterized protein</fullName>
    </submittedName>
</protein>
<dbReference type="AlphaFoldDB" id="A0A7J6NH78"/>
<name>A0A7J6NH78_PEROL</name>
<keyword evidence="1" id="KW-0472">Membrane</keyword>
<comment type="caution">
    <text evidence="2">The sequence shown here is derived from an EMBL/GenBank/DDBJ whole genome shotgun (WGS) entry which is preliminary data.</text>
</comment>
<dbReference type="EMBL" id="JABANM010037380">
    <property type="protein sequence ID" value="KAF4683104.1"/>
    <property type="molecule type" value="Genomic_DNA"/>
</dbReference>